<proteinExistence type="predicted"/>
<dbReference type="RefSeq" id="WP_302708464.1">
    <property type="nucleotide sequence ID" value="NZ_JAULSC010000010.1"/>
</dbReference>
<name>A0ABT8TR37_9ACTN</name>
<gene>
    <name evidence="5" type="ORF">QWJ41_11890</name>
</gene>
<feature type="compositionally biased region" description="Basic and acidic residues" evidence="3">
    <location>
        <begin position="173"/>
        <end position="186"/>
    </location>
</feature>
<protein>
    <submittedName>
        <fullName evidence="5">NUDIX domain-containing protein</fullName>
    </submittedName>
</protein>
<comment type="cofactor">
    <cofactor evidence="1">
        <name>Mg(2+)</name>
        <dbReference type="ChEBI" id="CHEBI:18420"/>
    </cofactor>
</comment>
<comment type="caution">
    <text evidence="5">The sequence shown here is derived from an EMBL/GenBank/DDBJ whole genome shotgun (WGS) entry which is preliminary data.</text>
</comment>
<sequence length="186" mass="20384">MSSPAPSPVDTDTDPHHGRFVVVPAAYVFLLRQGDEGPEVLLQLRRGTGYMDGHWAAAAAGHVERGETAYDAAHREAREEIGVSDLDLDFVTAMHRTRGGEPIDERIDFFFTASTWRGEPRVVEPEKSAGLRWCALGGLDALPDPVVPHERAVLESLRRGTTTPYSTFGFDAATRDAEAPEEGRSR</sequence>
<dbReference type="Pfam" id="PF00293">
    <property type="entry name" value="NUDIX"/>
    <property type="match status" value="1"/>
</dbReference>
<evidence type="ECO:0000259" key="4">
    <source>
        <dbReference type="PROSITE" id="PS51462"/>
    </source>
</evidence>
<evidence type="ECO:0000256" key="2">
    <source>
        <dbReference type="ARBA" id="ARBA00022801"/>
    </source>
</evidence>
<dbReference type="Proteomes" id="UP001168363">
    <property type="component" value="Unassembled WGS sequence"/>
</dbReference>
<feature type="region of interest" description="Disordered" evidence="3">
    <location>
        <begin position="165"/>
        <end position="186"/>
    </location>
</feature>
<evidence type="ECO:0000313" key="5">
    <source>
        <dbReference type="EMBL" id="MDO3396424.1"/>
    </source>
</evidence>
<dbReference type="EMBL" id="JAULSC010000010">
    <property type="protein sequence ID" value="MDO3396424.1"/>
    <property type="molecule type" value="Genomic_DNA"/>
</dbReference>
<dbReference type="InterPro" id="IPR020084">
    <property type="entry name" value="NUDIX_hydrolase_CS"/>
</dbReference>
<evidence type="ECO:0000256" key="1">
    <source>
        <dbReference type="ARBA" id="ARBA00001946"/>
    </source>
</evidence>
<dbReference type="InterPro" id="IPR000086">
    <property type="entry name" value="NUDIX_hydrolase_dom"/>
</dbReference>
<dbReference type="PANTHER" id="PTHR43046">
    <property type="entry name" value="GDP-MANNOSE MANNOSYL HYDROLASE"/>
    <property type="match status" value="1"/>
</dbReference>
<dbReference type="PROSITE" id="PS00893">
    <property type="entry name" value="NUDIX_BOX"/>
    <property type="match status" value="1"/>
</dbReference>
<evidence type="ECO:0000313" key="6">
    <source>
        <dbReference type="Proteomes" id="UP001168363"/>
    </source>
</evidence>
<organism evidence="5 6">
    <name type="scientific">Nocardioides cremeus</name>
    <dbReference type="NCBI Taxonomy" id="3058044"/>
    <lineage>
        <taxon>Bacteria</taxon>
        <taxon>Bacillati</taxon>
        <taxon>Actinomycetota</taxon>
        <taxon>Actinomycetes</taxon>
        <taxon>Propionibacteriales</taxon>
        <taxon>Nocardioidaceae</taxon>
        <taxon>Nocardioides</taxon>
    </lineage>
</organism>
<dbReference type="InterPro" id="IPR015797">
    <property type="entry name" value="NUDIX_hydrolase-like_dom_sf"/>
</dbReference>
<dbReference type="SUPFAM" id="SSF55811">
    <property type="entry name" value="Nudix"/>
    <property type="match status" value="1"/>
</dbReference>
<keyword evidence="6" id="KW-1185">Reference proteome</keyword>
<reference evidence="5" key="1">
    <citation type="submission" date="2023-06" db="EMBL/GenBank/DDBJ databases">
        <title>Genome sequence of Nocardioides sp. SOB44.</title>
        <authorList>
            <person name="Zhang G."/>
        </authorList>
    </citation>
    <scope>NUCLEOTIDE SEQUENCE</scope>
    <source>
        <strain evidence="5">SOB44</strain>
    </source>
</reference>
<feature type="domain" description="Nudix hydrolase" evidence="4">
    <location>
        <begin position="21"/>
        <end position="159"/>
    </location>
</feature>
<evidence type="ECO:0000256" key="3">
    <source>
        <dbReference type="SAM" id="MobiDB-lite"/>
    </source>
</evidence>
<dbReference type="PANTHER" id="PTHR43046:SF16">
    <property type="entry name" value="ADP-RIBOSE PYROPHOSPHATASE YJHB-RELATED"/>
    <property type="match status" value="1"/>
</dbReference>
<accession>A0ABT8TR37</accession>
<keyword evidence="2" id="KW-0378">Hydrolase</keyword>
<dbReference type="PROSITE" id="PS51462">
    <property type="entry name" value="NUDIX"/>
    <property type="match status" value="1"/>
</dbReference>
<dbReference type="Gene3D" id="3.90.79.10">
    <property type="entry name" value="Nucleoside Triphosphate Pyrophosphohydrolase"/>
    <property type="match status" value="1"/>
</dbReference>